<dbReference type="GeneID" id="107076751"/>
<evidence type="ECO:0000256" key="5">
    <source>
        <dbReference type="ARBA" id="ARBA00023015"/>
    </source>
</evidence>
<evidence type="ECO:0000256" key="2">
    <source>
        <dbReference type="ARBA" id="ARBA00022473"/>
    </source>
</evidence>
<feature type="region of interest" description="Disordered" evidence="9">
    <location>
        <begin position="133"/>
        <end position="159"/>
    </location>
</feature>
<protein>
    <submittedName>
        <fullName evidence="11">Spermatogenesis and oogenesis specific basic helix-loop-helix 2</fullName>
    </submittedName>
</protein>
<evidence type="ECO:0000256" key="7">
    <source>
        <dbReference type="ARBA" id="ARBA00023163"/>
    </source>
</evidence>
<evidence type="ECO:0000256" key="1">
    <source>
        <dbReference type="ARBA" id="ARBA00004123"/>
    </source>
</evidence>
<evidence type="ECO:0000313" key="12">
    <source>
        <dbReference type="Proteomes" id="UP000018468"/>
    </source>
</evidence>
<dbReference type="eggNOG" id="ENOG502S71C">
    <property type="taxonomic scope" value="Eukaryota"/>
</dbReference>
<reference evidence="11" key="3">
    <citation type="submission" date="2025-09" db="UniProtKB">
        <authorList>
            <consortium name="Ensembl"/>
        </authorList>
    </citation>
    <scope>IDENTIFICATION</scope>
</reference>
<dbReference type="STRING" id="7918.ENSLOCP00000010229"/>
<reference evidence="11" key="2">
    <citation type="submission" date="2025-08" db="UniProtKB">
        <authorList>
            <consortium name="Ensembl"/>
        </authorList>
    </citation>
    <scope>IDENTIFICATION</scope>
</reference>
<dbReference type="Bgee" id="ENSLOCG00000008416">
    <property type="expression patterns" value="Expressed in ovary and 1 other cell type or tissue"/>
</dbReference>
<keyword evidence="2" id="KW-0217">Developmental protein</keyword>
<keyword evidence="4" id="KW-0744">Spermatogenesis</keyword>
<dbReference type="PANTHER" id="PTHR15402:SF2">
    <property type="entry name" value="TRANSCRIPTION FACTOR LIKE 5"/>
    <property type="match status" value="1"/>
</dbReference>
<dbReference type="HOGENOM" id="CLU_609640_0_0_1"/>
<keyword evidence="3" id="KW-0221">Differentiation</keyword>
<dbReference type="GO" id="GO:0006357">
    <property type="term" value="P:regulation of transcription by RNA polymerase II"/>
    <property type="evidence" value="ECO:0000318"/>
    <property type="project" value="GO_Central"/>
</dbReference>
<dbReference type="GO" id="GO:0005634">
    <property type="term" value="C:nucleus"/>
    <property type="evidence" value="ECO:0000318"/>
    <property type="project" value="GO_Central"/>
</dbReference>
<evidence type="ECO:0000313" key="11">
    <source>
        <dbReference type="Ensembl" id="ENSLOCP00000010229.1"/>
    </source>
</evidence>
<dbReference type="GO" id="GO:0000981">
    <property type="term" value="F:DNA-binding transcription factor activity, RNA polymerase II-specific"/>
    <property type="evidence" value="ECO:0000318"/>
    <property type="project" value="GO_Central"/>
</dbReference>
<dbReference type="PROSITE" id="PS50888">
    <property type="entry name" value="BHLH"/>
    <property type="match status" value="1"/>
</dbReference>
<dbReference type="InParanoid" id="W5MPC0"/>
<evidence type="ECO:0000259" key="10">
    <source>
        <dbReference type="PROSITE" id="PS50888"/>
    </source>
</evidence>
<keyword evidence="12" id="KW-1185">Reference proteome</keyword>
<dbReference type="InterPro" id="IPR039583">
    <property type="entry name" value="TCFL5/SOLH1/2"/>
</dbReference>
<dbReference type="PANTHER" id="PTHR15402">
    <property type="entry name" value="TRANSCRIPTION FACTOR-LIKE 5 PROTEIN"/>
    <property type="match status" value="1"/>
</dbReference>
<dbReference type="GO" id="GO:0007283">
    <property type="term" value="P:spermatogenesis"/>
    <property type="evidence" value="ECO:0007669"/>
    <property type="project" value="UniProtKB-KW"/>
</dbReference>
<organism evidence="11 12">
    <name type="scientific">Lepisosteus oculatus</name>
    <name type="common">Spotted gar</name>
    <dbReference type="NCBI Taxonomy" id="7918"/>
    <lineage>
        <taxon>Eukaryota</taxon>
        <taxon>Metazoa</taxon>
        <taxon>Chordata</taxon>
        <taxon>Craniata</taxon>
        <taxon>Vertebrata</taxon>
        <taxon>Euteleostomi</taxon>
        <taxon>Actinopterygii</taxon>
        <taxon>Neopterygii</taxon>
        <taxon>Holostei</taxon>
        <taxon>Semionotiformes</taxon>
        <taxon>Lepisosteidae</taxon>
        <taxon>Lepisosteus</taxon>
    </lineage>
</organism>
<dbReference type="OrthoDB" id="9948648at2759"/>
<evidence type="ECO:0000256" key="9">
    <source>
        <dbReference type="SAM" id="MobiDB-lite"/>
    </source>
</evidence>
<dbReference type="Gene3D" id="4.10.280.10">
    <property type="entry name" value="Helix-loop-helix DNA-binding domain"/>
    <property type="match status" value="1"/>
</dbReference>
<dbReference type="Ensembl" id="ENSLOCT00000010242.1">
    <property type="protein sequence ID" value="ENSLOCP00000010229.1"/>
    <property type="gene ID" value="ENSLOCG00000008416.1"/>
</dbReference>
<feature type="domain" description="BHLH" evidence="10">
    <location>
        <begin position="165"/>
        <end position="216"/>
    </location>
</feature>
<dbReference type="GeneTree" id="ENSGT00940000174871"/>
<sequence>MKSPLQTATALLDIYSFHFMFVHLSSTQPLSDLKSLQVIRNNQSKRSEKVICIVIIPEIHFEKDLIGSVADFIFTKPLTLHNIEMVLKGCDFMCQRNKKDSNSNPNPGSDVWAVQKQQEPANSQWDLGPSIQKSDALSLEPPDQPDTGEAQSLSSSSSQKTSCTNEAFLHSRKEQKRRLQIKKCCNHLRDLLPFLTKKRVDTASVLEMTVKYIKYLQCRVPEETLSKVIKALEEKIMRQWYKPVKLPTKRKYIKKKNQTSEPALATEKQIDEDLIDNFIAANVLGRCIQPALQKPSNPCVAIYPPVAPVMVSSSSSCTAVSQEGFPTHQPPGMFMASDPSLSYLPSFSSCTNLHNPYTLEQSSGPGVPQSSYWPVEYPLGCYENSGLPFANDSMAVYTPQPSLTESTGPPQPYRFQLLAINSSSQQPAGSTGMSPFQQYCNGATTFQDN</sequence>
<dbReference type="EMBL" id="AHAT01013972">
    <property type="status" value="NOT_ANNOTATED_CDS"/>
    <property type="molecule type" value="Genomic_DNA"/>
</dbReference>
<name>W5MPC0_LEPOC</name>
<keyword evidence="7" id="KW-0804">Transcription</keyword>
<evidence type="ECO:0000256" key="8">
    <source>
        <dbReference type="ARBA" id="ARBA00023242"/>
    </source>
</evidence>
<reference evidence="12" key="1">
    <citation type="submission" date="2011-12" db="EMBL/GenBank/DDBJ databases">
        <title>The Draft Genome of Lepisosteus oculatus.</title>
        <authorList>
            <consortium name="The Broad Institute Genome Assembly &amp; Analysis Group"/>
            <consortium name="Computational R&amp;D Group"/>
            <consortium name="and Sequencing Platform"/>
            <person name="Di Palma F."/>
            <person name="Alfoldi J."/>
            <person name="Johnson J."/>
            <person name="Berlin A."/>
            <person name="Gnerre S."/>
            <person name="Jaffe D."/>
            <person name="MacCallum I."/>
            <person name="Young S."/>
            <person name="Walker B.J."/>
            <person name="Lander E.S."/>
            <person name="Lindblad-Toh K."/>
        </authorList>
    </citation>
    <scope>NUCLEOTIDE SEQUENCE [LARGE SCALE GENOMIC DNA]</scope>
</reference>
<keyword evidence="5" id="KW-0805">Transcription regulation</keyword>
<dbReference type="SMART" id="SM00353">
    <property type="entry name" value="HLH"/>
    <property type="match status" value="1"/>
</dbReference>
<evidence type="ECO:0000256" key="3">
    <source>
        <dbReference type="ARBA" id="ARBA00022782"/>
    </source>
</evidence>
<evidence type="ECO:0000256" key="4">
    <source>
        <dbReference type="ARBA" id="ARBA00022871"/>
    </source>
</evidence>
<dbReference type="GO" id="GO:0046983">
    <property type="term" value="F:protein dimerization activity"/>
    <property type="evidence" value="ECO:0007669"/>
    <property type="project" value="InterPro"/>
</dbReference>
<dbReference type="GO" id="GO:0000978">
    <property type="term" value="F:RNA polymerase II cis-regulatory region sequence-specific DNA binding"/>
    <property type="evidence" value="ECO:0000318"/>
    <property type="project" value="GO_Central"/>
</dbReference>
<dbReference type="Proteomes" id="UP000018468">
    <property type="component" value="Linkage group LG3"/>
</dbReference>
<keyword evidence="8" id="KW-0539">Nucleus</keyword>
<dbReference type="AlphaFoldDB" id="W5MPC0"/>
<evidence type="ECO:0000256" key="6">
    <source>
        <dbReference type="ARBA" id="ARBA00023125"/>
    </source>
</evidence>
<comment type="subcellular location">
    <subcellularLocation>
        <location evidence="1">Nucleus</location>
    </subcellularLocation>
</comment>
<dbReference type="CDD" id="cd18908">
    <property type="entry name" value="bHLH_SOHLH1_2"/>
    <property type="match status" value="1"/>
</dbReference>
<dbReference type="GO" id="GO:0030154">
    <property type="term" value="P:cell differentiation"/>
    <property type="evidence" value="ECO:0007669"/>
    <property type="project" value="UniProtKB-KW"/>
</dbReference>
<proteinExistence type="predicted"/>
<accession>W5MPC0</accession>
<dbReference type="InterPro" id="IPR036638">
    <property type="entry name" value="HLH_DNA-bd_sf"/>
</dbReference>
<dbReference type="InterPro" id="IPR011598">
    <property type="entry name" value="bHLH_dom"/>
</dbReference>
<dbReference type="Pfam" id="PF00010">
    <property type="entry name" value="HLH"/>
    <property type="match status" value="1"/>
</dbReference>
<dbReference type="SUPFAM" id="SSF47459">
    <property type="entry name" value="HLH, helix-loop-helix DNA-binding domain"/>
    <property type="match status" value="1"/>
</dbReference>
<keyword evidence="6" id="KW-0238">DNA-binding</keyword>